<gene>
    <name evidence="3" type="ORF">Pfra01_000669600</name>
</gene>
<dbReference type="GO" id="GO:0003677">
    <property type="term" value="F:DNA binding"/>
    <property type="evidence" value="ECO:0007669"/>
    <property type="project" value="UniProtKB-KW"/>
</dbReference>
<sequence length="162" mass="18292">MGRLPLKAGGGRKERKNLRTSTTFETRLAAIKHYEESSDMTATVERFFPTLSAEAKRSKKRVVYGWIKDRGKIEKACESVRTAKSHRLRKSGVGITLSADVEKCIVVWLRSMRKLGVPVTTAMLAEHALDVAKELGIDSALFTASETWRKSFLKRHNLNMQQ</sequence>
<name>A0A9W6UC99_9STRA</name>
<evidence type="ECO:0000259" key="2">
    <source>
        <dbReference type="PROSITE" id="PS51253"/>
    </source>
</evidence>
<dbReference type="AlphaFoldDB" id="A0A9W6UC99"/>
<dbReference type="PANTHER" id="PTHR19303">
    <property type="entry name" value="TRANSPOSON"/>
    <property type="match status" value="1"/>
</dbReference>
<evidence type="ECO:0000256" key="1">
    <source>
        <dbReference type="ARBA" id="ARBA00023125"/>
    </source>
</evidence>
<dbReference type="InterPro" id="IPR050863">
    <property type="entry name" value="CenT-Element_Derived"/>
</dbReference>
<dbReference type="GO" id="GO:0005634">
    <property type="term" value="C:nucleus"/>
    <property type="evidence" value="ECO:0007669"/>
    <property type="project" value="TreeGrafter"/>
</dbReference>
<protein>
    <submittedName>
        <fullName evidence="3">Unnamed protein product</fullName>
    </submittedName>
</protein>
<dbReference type="Pfam" id="PF03221">
    <property type="entry name" value="HTH_Tnp_Tc5"/>
    <property type="match status" value="1"/>
</dbReference>
<accession>A0A9W6UC99</accession>
<evidence type="ECO:0000313" key="3">
    <source>
        <dbReference type="EMBL" id="GMF30322.1"/>
    </source>
</evidence>
<dbReference type="OrthoDB" id="10047893at2759"/>
<reference evidence="3" key="1">
    <citation type="submission" date="2023-04" db="EMBL/GenBank/DDBJ databases">
        <title>Phytophthora fragariaefolia NBRC 109709.</title>
        <authorList>
            <person name="Ichikawa N."/>
            <person name="Sato H."/>
            <person name="Tonouchi N."/>
        </authorList>
    </citation>
    <scope>NUCLEOTIDE SEQUENCE</scope>
    <source>
        <strain evidence="3">NBRC 109709</strain>
    </source>
</reference>
<dbReference type="PROSITE" id="PS51253">
    <property type="entry name" value="HTH_CENPB"/>
    <property type="match status" value="1"/>
</dbReference>
<keyword evidence="1" id="KW-0238">DNA-binding</keyword>
<keyword evidence="4" id="KW-1185">Reference proteome</keyword>
<dbReference type="InterPro" id="IPR006600">
    <property type="entry name" value="HTH_CenpB_DNA-bd_dom"/>
</dbReference>
<dbReference type="EMBL" id="BSXT01000574">
    <property type="protein sequence ID" value="GMF30322.1"/>
    <property type="molecule type" value="Genomic_DNA"/>
</dbReference>
<proteinExistence type="predicted"/>
<organism evidence="3 4">
    <name type="scientific">Phytophthora fragariaefolia</name>
    <dbReference type="NCBI Taxonomy" id="1490495"/>
    <lineage>
        <taxon>Eukaryota</taxon>
        <taxon>Sar</taxon>
        <taxon>Stramenopiles</taxon>
        <taxon>Oomycota</taxon>
        <taxon>Peronosporomycetes</taxon>
        <taxon>Peronosporales</taxon>
        <taxon>Peronosporaceae</taxon>
        <taxon>Phytophthora</taxon>
    </lineage>
</organism>
<dbReference type="SUPFAM" id="SSF46689">
    <property type="entry name" value="Homeodomain-like"/>
    <property type="match status" value="1"/>
</dbReference>
<dbReference type="SMART" id="SM00674">
    <property type="entry name" value="CENPB"/>
    <property type="match status" value="1"/>
</dbReference>
<dbReference type="Gene3D" id="1.10.10.60">
    <property type="entry name" value="Homeodomain-like"/>
    <property type="match status" value="1"/>
</dbReference>
<evidence type="ECO:0000313" key="4">
    <source>
        <dbReference type="Proteomes" id="UP001165121"/>
    </source>
</evidence>
<dbReference type="InterPro" id="IPR009057">
    <property type="entry name" value="Homeodomain-like_sf"/>
</dbReference>
<dbReference type="Proteomes" id="UP001165121">
    <property type="component" value="Unassembled WGS sequence"/>
</dbReference>
<feature type="domain" description="HTH CENPB-type" evidence="2">
    <location>
        <begin position="89"/>
        <end position="162"/>
    </location>
</feature>
<comment type="caution">
    <text evidence="3">The sequence shown here is derived from an EMBL/GenBank/DDBJ whole genome shotgun (WGS) entry which is preliminary data.</text>
</comment>